<feature type="region of interest" description="Disordered" evidence="1">
    <location>
        <begin position="1"/>
        <end position="44"/>
    </location>
</feature>
<name>A0A0X8JEA9_ACTRD</name>
<protein>
    <recommendedName>
        <fullName evidence="4">Alpha/beta hydrolase</fullName>
    </recommendedName>
</protein>
<evidence type="ECO:0000313" key="3">
    <source>
        <dbReference type="Proteomes" id="UP000065220"/>
    </source>
</evidence>
<proteinExistence type="predicted"/>
<accession>A0A0X8JEA9</accession>
<evidence type="ECO:0000256" key="1">
    <source>
        <dbReference type="SAM" id="MobiDB-lite"/>
    </source>
</evidence>
<keyword evidence="3" id="KW-1185">Reference proteome</keyword>
<dbReference type="Proteomes" id="UP000065220">
    <property type="component" value="Chromosome"/>
</dbReference>
<organism evidence="2 3">
    <name type="scientific">Actinomyces radicidentis</name>
    <dbReference type="NCBI Taxonomy" id="111015"/>
    <lineage>
        <taxon>Bacteria</taxon>
        <taxon>Bacillati</taxon>
        <taxon>Actinomycetota</taxon>
        <taxon>Actinomycetes</taxon>
        <taxon>Actinomycetales</taxon>
        <taxon>Actinomycetaceae</taxon>
        <taxon>Actinomyces</taxon>
    </lineage>
</organism>
<sequence>MHGGGPVTALASPLTDPGGAAGPVPTWAPVPTSQPVPTSAAVQPAAPPAAATAVAGTAPYPTDPSAAVAGPDATGLPLAPTGAGTRPLTWPGIAAGVTASVRGGDTAVDTAELDDLATALTTAAGRFDDALTQVRAATAQVSAAVAPPEPTGSADGGHADLSRTPFSAWYDGDATLAAFGPAVGGAVAASPSGASWTVLAPHGPGAAPAVSAAFAFELLRSDALDALDALTVGPGSLADAASRLRDLATDLGTTSEVYAGAETAASQGWTTHAVLGLLVGTSAVVSASTQLAENLVSTVAAAEVLTLDGMLLPDEAADLLHGLSGVLADERLSDWARQDLLAVAVLGLWAQRARTGEEGEAVQTYLAQTAARLDPEIRDRLPDTLPHRSGTVDTDELTPVQRVAAYLATTMATSGSLRYGARTGVTVRSRSGATATIPRDAADPRGLRTAVAADAEPVLNAAVPVGAAGAIRASNSLKHDDTDPSTGVVGILRTDHADGHRSWTVLVPGTTDWDGGDSNPQDMLTNLEAVAGMPTDMETAVVTAMRQAGIAPDEEVALYGHSQGAITAANLAADPAVLDRYNVTTLLTAGGPVAGAAVPASVHALHLENAGDAVPGTDGADNPSSPTRMTVTLDTTQAGRSAYPHGALEYAAAVEGLGGDPAVDAWNERLDAVTGAGEDGAEVSELVFDVERDTPETTWEKTDDVVDKTVQAGWDGYERLGETVIAGDAGYAALGGTAARATKDGLAWLGEHADRGWDGSGQRWRD</sequence>
<reference evidence="3" key="1">
    <citation type="submission" date="2016-02" db="EMBL/GenBank/DDBJ databases">
        <authorList>
            <person name="Holder M.E."/>
            <person name="Ajami N.J."/>
            <person name="Petrosino J.F."/>
        </authorList>
    </citation>
    <scope>NUCLEOTIDE SEQUENCE [LARGE SCALE GENOMIC DNA]</scope>
    <source>
        <strain evidence="3">CCUG 36733</strain>
    </source>
</reference>
<dbReference type="EMBL" id="CP014228">
    <property type="protein sequence ID" value="AMD86952.1"/>
    <property type="molecule type" value="Genomic_DNA"/>
</dbReference>
<feature type="compositionally biased region" description="Low complexity" evidence="1">
    <location>
        <begin position="35"/>
        <end position="44"/>
    </location>
</feature>
<dbReference type="STRING" id="111015.AXF14_04255"/>
<dbReference type="AlphaFoldDB" id="A0A0X8JEA9"/>
<dbReference type="SUPFAM" id="SSF53474">
    <property type="entry name" value="alpha/beta-Hydrolases"/>
    <property type="match status" value="1"/>
</dbReference>
<evidence type="ECO:0008006" key="4">
    <source>
        <dbReference type="Google" id="ProtNLM"/>
    </source>
</evidence>
<gene>
    <name evidence="2" type="ORF">AXF14_04255</name>
</gene>
<feature type="region of interest" description="Disordered" evidence="1">
    <location>
        <begin position="63"/>
        <end position="83"/>
    </location>
</feature>
<dbReference type="KEGG" id="ard:AXF14_04255"/>
<evidence type="ECO:0000313" key="2">
    <source>
        <dbReference type="EMBL" id="AMD86952.1"/>
    </source>
</evidence>
<dbReference type="InterPro" id="IPR029058">
    <property type="entry name" value="AB_hydrolase_fold"/>
</dbReference>